<evidence type="ECO:0000313" key="13">
    <source>
        <dbReference type="EMBL" id="CAG5121000.1"/>
    </source>
</evidence>
<dbReference type="InterPro" id="IPR046753">
    <property type="entry name" value="TOIP1/2_C"/>
</dbReference>
<dbReference type="PANTHER" id="PTHR18843">
    <property type="entry name" value="TORSIN-1A-INTERACTING PROTEIN"/>
    <property type="match status" value="1"/>
</dbReference>
<keyword evidence="14" id="KW-1185">Reference proteome</keyword>
<accession>A0A8S3Z0I9</accession>
<evidence type="ECO:0000256" key="1">
    <source>
        <dbReference type="ARBA" id="ARBA00004259"/>
    </source>
</evidence>
<comment type="subcellular location">
    <subcellularLocation>
        <location evidence="9">Endomembrane system</location>
        <topology evidence="9">Single-pass membrane protein</topology>
    </subcellularLocation>
    <subcellularLocation>
        <location evidence="1">Nucleus envelope</location>
    </subcellularLocation>
</comment>
<feature type="transmembrane region" description="Helical" evidence="11">
    <location>
        <begin position="135"/>
        <end position="154"/>
    </location>
</feature>
<evidence type="ECO:0000256" key="7">
    <source>
        <dbReference type="ARBA" id="ARBA00023180"/>
    </source>
</evidence>
<keyword evidence="8" id="KW-0539">Nucleus</keyword>
<dbReference type="AlphaFoldDB" id="A0A8S3Z0I9"/>
<protein>
    <recommendedName>
        <fullName evidence="12">Torsin-1A-interacting protein 1/2 AAA+ activator domain-containing protein</fullName>
    </recommendedName>
</protein>
<reference evidence="13" key="1">
    <citation type="submission" date="2021-04" db="EMBL/GenBank/DDBJ databases">
        <authorList>
            <consortium name="Molecular Ecology Group"/>
        </authorList>
    </citation>
    <scope>NUCLEOTIDE SEQUENCE</scope>
</reference>
<evidence type="ECO:0000256" key="4">
    <source>
        <dbReference type="ARBA" id="ARBA00022692"/>
    </source>
</evidence>
<dbReference type="GO" id="GO:0001671">
    <property type="term" value="F:ATPase activator activity"/>
    <property type="evidence" value="ECO:0007669"/>
    <property type="project" value="InterPro"/>
</dbReference>
<sequence length="379" mass="42546">MARPKSPREVRRRQKADDTYTDSDGSSEGENSHSRQDDDRSNNSHRNTSSHKYLNVSSRSDLSHHSDLNSSAETHRHTSRSNTSTSSEADSLDRASDRNASKSPRMYPSLKGFYESEQSSVDSPQEVPSKNTSSWLPLCVVLGILLGIAIFLYLNQSSVEPSSADGPVPPFHRFTGHVSSLEQLLPNQNKRLWKTIKASTKHVLNDADSDYPVVILMASPTKYERISKCIAKKITENFQQSLGLAPAESVADVGRFRHLDPPLQKQKLDEYLHLTFSDSQKKSFVIDNLQLLHPEAALMLHGYCDNDNAPYKDVMMVLLLYVDEHKVMDYSSASIESYLEQLWSQGLEIDKVKALLSRVANNIVTVEMEDEDTLSKVCS</sequence>
<comment type="similarity">
    <text evidence="2">Belongs to the TOR1AIP family.</text>
</comment>
<keyword evidence="5 11" id="KW-1133">Transmembrane helix</keyword>
<evidence type="ECO:0000256" key="8">
    <source>
        <dbReference type="ARBA" id="ARBA00023242"/>
    </source>
</evidence>
<evidence type="ECO:0000256" key="2">
    <source>
        <dbReference type="ARBA" id="ARBA00007860"/>
    </source>
</evidence>
<gene>
    <name evidence="13" type="ORF">CUNI_LOCUS6558</name>
</gene>
<evidence type="ECO:0000256" key="5">
    <source>
        <dbReference type="ARBA" id="ARBA00022989"/>
    </source>
</evidence>
<dbReference type="PANTHER" id="PTHR18843:SF7">
    <property type="entry name" value="LAMINA-ASSOCIATED POLYPEPTIDE 1B ISOFORM 1-RELATED"/>
    <property type="match status" value="1"/>
</dbReference>
<feature type="compositionally biased region" description="Basic and acidic residues" evidence="10">
    <location>
        <begin position="30"/>
        <end position="42"/>
    </location>
</feature>
<dbReference type="InterPro" id="IPR038599">
    <property type="entry name" value="LAP1C-like_C_sf"/>
</dbReference>
<evidence type="ECO:0000256" key="9">
    <source>
        <dbReference type="ARBA" id="ARBA00037847"/>
    </source>
</evidence>
<dbReference type="EMBL" id="CAJHNH020001002">
    <property type="protein sequence ID" value="CAG5121000.1"/>
    <property type="molecule type" value="Genomic_DNA"/>
</dbReference>
<feature type="compositionally biased region" description="Basic and acidic residues" evidence="10">
    <location>
        <begin position="91"/>
        <end position="100"/>
    </location>
</feature>
<dbReference type="GO" id="GO:0016020">
    <property type="term" value="C:membrane"/>
    <property type="evidence" value="ECO:0007669"/>
    <property type="project" value="TreeGrafter"/>
</dbReference>
<keyword evidence="6 11" id="KW-0472">Membrane</keyword>
<organism evidence="13 14">
    <name type="scientific">Candidula unifasciata</name>
    <dbReference type="NCBI Taxonomy" id="100452"/>
    <lineage>
        <taxon>Eukaryota</taxon>
        <taxon>Metazoa</taxon>
        <taxon>Spiralia</taxon>
        <taxon>Lophotrochozoa</taxon>
        <taxon>Mollusca</taxon>
        <taxon>Gastropoda</taxon>
        <taxon>Heterobranchia</taxon>
        <taxon>Euthyneura</taxon>
        <taxon>Panpulmonata</taxon>
        <taxon>Eupulmonata</taxon>
        <taxon>Stylommatophora</taxon>
        <taxon>Helicina</taxon>
        <taxon>Helicoidea</taxon>
        <taxon>Geomitridae</taxon>
        <taxon>Candidula</taxon>
    </lineage>
</organism>
<dbReference type="GO" id="GO:0061024">
    <property type="term" value="P:membrane organization"/>
    <property type="evidence" value="ECO:0007669"/>
    <property type="project" value="TreeGrafter"/>
</dbReference>
<keyword evidence="4 11" id="KW-0812">Transmembrane</keyword>
<name>A0A8S3Z0I9_9EUPU</name>
<keyword evidence="3" id="KW-0597">Phosphoprotein</keyword>
<evidence type="ECO:0000259" key="12">
    <source>
        <dbReference type="Pfam" id="PF05609"/>
    </source>
</evidence>
<dbReference type="GO" id="GO:0005635">
    <property type="term" value="C:nuclear envelope"/>
    <property type="evidence" value="ECO:0007669"/>
    <property type="project" value="UniProtKB-SubCell"/>
</dbReference>
<evidence type="ECO:0000256" key="6">
    <source>
        <dbReference type="ARBA" id="ARBA00023136"/>
    </source>
</evidence>
<evidence type="ECO:0000256" key="10">
    <source>
        <dbReference type="SAM" id="MobiDB-lite"/>
    </source>
</evidence>
<evidence type="ECO:0000256" key="11">
    <source>
        <dbReference type="SAM" id="Phobius"/>
    </source>
</evidence>
<dbReference type="Gene3D" id="3.40.50.12190">
    <property type="match status" value="1"/>
</dbReference>
<feature type="region of interest" description="Disordered" evidence="10">
    <location>
        <begin position="1"/>
        <end position="108"/>
    </location>
</feature>
<proteinExistence type="inferred from homology"/>
<dbReference type="OrthoDB" id="6258998at2759"/>
<evidence type="ECO:0000256" key="3">
    <source>
        <dbReference type="ARBA" id="ARBA00022553"/>
    </source>
</evidence>
<feature type="domain" description="Torsin-1A-interacting protein 1/2 AAA+ activator" evidence="12">
    <location>
        <begin position="170"/>
        <end position="327"/>
    </location>
</feature>
<dbReference type="Proteomes" id="UP000678393">
    <property type="component" value="Unassembled WGS sequence"/>
</dbReference>
<dbReference type="InterPro" id="IPR008662">
    <property type="entry name" value="TOIP1/2"/>
</dbReference>
<keyword evidence="7" id="KW-0325">Glycoprotein</keyword>
<comment type="caution">
    <text evidence="13">The sequence shown here is derived from an EMBL/GenBank/DDBJ whole genome shotgun (WGS) entry which is preliminary data.</text>
</comment>
<evidence type="ECO:0000313" key="14">
    <source>
        <dbReference type="Proteomes" id="UP000678393"/>
    </source>
</evidence>
<dbReference type="Pfam" id="PF05609">
    <property type="entry name" value="LAP1_C"/>
    <property type="match status" value="1"/>
</dbReference>